<dbReference type="Proteomes" id="UP001476798">
    <property type="component" value="Unassembled WGS sequence"/>
</dbReference>
<dbReference type="EMBL" id="JAHRIO010020102">
    <property type="protein sequence ID" value="MEQ2164090.1"/>
    <property type="molecule type" value="Genomic_DNA"/>
</dbReference>
<proteinExistence type="predicted"/>
<keyword evidence="2" id="KW-1185">Reference proteome</keyword>
<organism evidence="1 2">
    <name type="scientific">Goodea atripinnis</name>
    <dbReference type="NCBI Taxonomy" id="208336"/>
    <lineage>
        <taxon>Eukaryota</taxon>
        <taxon>Metazoa</taxon>
        <taxon>Chordata</taxon>
        <taxon>Craniata</taxon>
        <taxon>Vertebrata</taxon>
        <taxon>Euteleostomi</taxon>
        <taxon>Actinopterygii</taxon>
        <taxon>Neopterygii</taxon>
        <taxon>Teleostei</taxon>
        <taxon>Neoteleostei</taxon>
        <taxon>Acanthomorphata</taxon>
        <taxon>Ovalentaria</taxon>
        <taxon>Atherinomorphae</taxon>
        <taxon>Cyprinodontiformes</taxon>
        <taxon>Goodeidae</taxon>
        <taxon>Goodea</taxon>
    </lineage>
</organism>
<reference evidence="1 2" key="1">
    <citation type="submission" date="2021-06" db="EMBL/GenBank/DDBJ databases">
        <authorList>
            <person name="Palmer J.M."/>
        </authorList>
    </citation>
    <scope>NUCLEOTIDE SEQUENCE [LARGE SCALE GENOMIC DNA]</scope>
    <source>
        <strain evidence="1 2">GA_2019</strain>
        <tissue evidence="1">Muscle</tissue>
    </source>
</reference>
<gene>
    <name evidence="1" type="ORF">GOODEAATRI_002983</name>
</gene>
<protein>
    <submittedName>
        <fullName evidence="1">Uncharacterized protein</fullName>
    </submittedName>
</protein>
<sequence>MTIFMFVMWNPSPRPPPPPEPLYHPRACVQSCGMLLTSVIWQDPIRRTPDCFTDLTPSQYPHSTLCLLYGNQFATDVGERELDMDLLGVVLFSLCKVNNRR</sequence>
<accession>A0ABV0MY85</accession>
<evidence type="ECO:0000313" key="1">
    <source>
        <dbReference type="EMBL" id="MEQ2164090.1"/>
    </source>
</evidence>
<name>A0ABV0MY85_9TELE</name>
<comment type="caution">
    <text evidence="1">The sequence shown here is derived from an EMBL/GenBank/DDBJ whole genome shotgun (WGS) entry which is preliminary data.</text>
</comment>
<evidence type="ECO:0000313" key="2">
    <source>
        <dbReference type="Proteomes" id="UP001476798"/>
    </source>
</evidence>